<evidence type="ECO:0000256" key="3">
    <source>
        <dbReference type="ARBA" id="ARBA00022777"/>
    </source>
</evidence>
<evidence type="ECO:0000256" key="1">
    <source>
        <dbReference type="ARBA" id="ARBA00022679"/>
    </source>
</evidence>
<evidence type="ECO:0000313" key="9">
    <source>
        <dbReference type="Proteomes" id="UP000294543"/>
    </source>
</evidence>
<comment type="caution">
    <text evidence="8">The sequence shown here is derived from an EMBL/GenBank/DDBJ whole genome shotgun (WGS) entry which is preliminary data.</text>
</comment>
<dbReference type="Pfam" id="PF02734">
    <property type="entry name" value="Dak2"/>
    <property type="match status" value="1"/>
</dbReference>
<dbReference type="FunFam" id="1.25.40.340:FF:000002">
    <property type="entry name" value="Dihydroxyacetone kinase, L subunit"/>
    <property type="match status" value="1"/>
</dbReference>
<keyword evidence="4" id="KW-0067">ATP-binding</keyword>
<feature type="compositionally biased region" description="Basic and acidic residues" evidence="5">
    <location>
        <begin position="330"/>
        <end position="344"/>
    </location>
</feature>
<dbReference type="GO" id="GO:0019563">
    <property type="term" value="P:glycerol catabolic process"/>
    <property type="evidence" value="ECO:0007669"/>
    <property type="project" value="TreeGrafter"/>
</dbReference>
<evidence type="ECO:0000313" key="8">
    <source>
        <dbReference type="EMBL" id="TDD25947.1"/>
    </source>
</evidence>
<dbReference type="GO" id="GO:0005829">
    <property type="term" value="C:cytosol"/>
    <property type="evidence" value="ECO:0007669"/>
    <property type="project" value="TreeGrafter"/>
</dbReference>
<dbReference type="Pfam" id="PF02733">
    <property type="entry name" value="Dak1"/>
    <property type="match status" value="1"/>
</dbReference>
<evidence type="ECO:0000256" key="5">
    <source>
        <dbReference type="SAM" id="MobiDB-lite"/>
    </source>
</evidence>
<dbReference type="GO" id="GO:0004371">
    <property type="term" value="F:glycerone kinase activity"/>
    <property type="evidence" value="ECO:0007669"/>
    <property type="project" value="InterPro"/>
</dbReference>
<dbReference type="AlphaFoldDB" id="A0A4V2YG74"/>
<proteinExistence type="predicted"/>
<dbReference type="InterPro" id="IPR004006">
    <property type="entry name" value="DhaK_dom"/>
</dbReference>
<dbReference type="OrthoDB" id="9806345at2"/>
<dbReference type="InterPro" id="IPR036117">
    <property type="entry name" value="DhaL_dom_sf"/>
</dbReference>
<dbReference type="GO" id="GO:0005524">
    <property type="term" value="F:ATP binding"/>
    <property type="evidence" value="ECO:0007669"/>
    <property type="project" value="UniProtKB-KW"/>
</dbReference>
<dbReference type="SUPFAM" id="SSF82549">
    <property type="entry name" value="DAK1/DegV-like"/>
    <property type="match status" value="1"/>
</dbReference>
<dbReference type="PROSITE" id="PS51481">
    <property type="entry name" value="DHAK"/>
    <property type="match status" value="1"/>
</dbReference>
<dbReference type="InterPro" id="IPR004007">
    <property type="entry name" value="DhaL_dom"/>
</dbReference>
<gene>
    <name evidence="8" type="ORF">E1294_01470</name>
</gene>
<dbReference type="NCBIfam" id="NF011049">
    <property type="entry name" value="PRK14479.1"/>
    <property type="match status" value="1"/>
</dbReference>
<dbReference type="InterPro" id="IPR050861">
    <property type="entry name" value="Dihydroxyacetone_Kinase"/>
</dbReference>
<accession>A0A4V2YG74</accession>
<name>A0A4V2YG74_9ACTN</name>
<dbReference type="Gene3D" id="3.40.50.10440">
    <property type="entry name" value="Dihydroxyacetone kinase, domain 1"/>
    <property type="match status" value="1"/>
</dbReference>
<keyword evidence="9" id="KW-1185">Reference proteome</keyword>
<keyword evidence="3 8" id="KW-0418">Kinase</keyword>
<organism evidence="8 9">
    <name type="scientific">Nonomuraea diastatica</name>
    <dbReference type="NCBI Taxonomy" id="1848329"/>
    <lineage>
        <taxon>Bacteria</taxon>
        <taxon>Bacillati</taxon>
        <taxon>Actinomycetota</taxon>
        <taxon>Actinomycetes</taxon>
        <taxon>Streptosporangiales</taxon>
        <taxon>Streptosporangiaceae</taxon>
        <taxon>Nonomuraea</taxon>
    </lineage>
</organism>
<dbReference type="EMBL" id="SMKP01000003">
    <property type="protein sequence ID" value="TDD25947.1"/>
    <property type="molecule type" value="Genomic_DNA"/>
</dbReference>
<evidence type="ECO:0000256" key="4">
    <source>
        <dbReference type="ARBA" id="ARBA00022840"/>
    </source>
</evidence>
<protein>
    <submittedName>
        <fullName evidence="8">Dihydroxyacetone kinase family protein</fullName>
    </submittedName>
</protein>
<reference evidence="8 9" key="1">
    <citation type="submission" date="2019-03" db="EMBL/GenBank/DDBJ databases">
        <title>Draft genome sequences of novel Actinobacteria.</title>
        <authorList>
            <person name="Sahin N."/>
            <person name="Ay H."/>
            <person name="Saygin H."/>
        </authorList>
    </citation>
    <scope>NUCLEOTIDE SEQUENCE [LARGE SCALE GENOMIC DNA]</scope>
    <source>
        <strain evidence="8 9">KC712</strain>
    </source>
</reference>
<evidence type="ECO:0000259" key="6">
    <source>
        <dbReference type="PROSITE" id="PS51480"/>
    </source>
</evidence>
<dbReference type="Proteomes" id="UP000294543">
    <property type="component" value="Unassembled WGS sequence"/>
</dbReference>
<dbReference type="SUPFAM" id="SSF101473">
    <property type="entry name" value="DhaL-like"/>
    <property type="match status" value="1"/>
</dbReference>
<dbReference type="FunFam" id="3.40.50.10440:FF:000003">
    <property type="entry name" value="Homodimeric dihydroxyacetone kinase"/>
    <property type="match status" value="1"/>
</dbReference>
<feature type="region of interest" description="Disordered" evidence="5">
    <location>
        <begin position="330"/>
        <end position="368"/>
    </location>
</feature>
<evidence type="ECO:0000259" key="7">
    <source>
        <dbReference type="PROSITE" id="PS51481"/>
    </source>
</evidence>
<dbReference type="GO" id="GO:0006796">
    <property type="term" value="P:phosphate-containing compound metabolic process"/>
    <property type="evidence" value="ECO:0007669"/>
    <property type="project" value="UniProtKB-ARBA"/>
</dbReference>
<feature type="domain" description="DhaK" evidence="7">
    <location>
        <begin position="7"/>
        <end position="327"/>
    </location>
</feature>
<dbReference type="PANTHER" id="PTHR28629:SF4">
    <property type="entry name" value="TRIOKINASE_FMN CYCLASE"/>
    <property type="match status" value="1"/>
</dbReference>
<sequence length="582" mass="59070">MTRLYDDPSTFTDDMLAGFLDVHRGTVTGVPGGVVRATETPPGKVAVVVGGGSGHYPAFCGVVGPGFADGAVVGNIFTSPSAQDAYSVGRVAAGSAGLLFSTGNYAGDVMNFTLAQQRLCQEGIDTRVVFVTDDIASAPESQIGERRGIAGDFVVFKVAGAAAEEGYDLDAVERVARHANASTRTLGVAFDGCTLPGGTAPLFTVPRGRMGVGLGIHGEPGVGEDTLPPAAELARRLVSGVVAEKPAGSGNRVTAILNGLGTTKYEELFVVWRTVARLLAEEGLQVVAPEVGELVTSLDMAGCSLTLVFLDDELERLWCAPAETPAFRRGRVEPRAPARRDVGSRSEQPAGGRLSEEPSAPAPGSPASRACAQTVVSALEAMAAAMAGAEVELGRIDAAAGDGDHGRGMVKGSSAAVDAGRDAADAGAGAQSVLLTAGEAWAAKAGGTSGVLWGAMLCAIGRGLGDDREKITGSDVADAVAAGLRALLDLGKAKPGDKTMVDAFAPFCEALTGRVRSGAELPAAWREAARVCESAAEATAGLRPQIGRARPLAERSVGTPDAGATSLALCALAVADVLQPAR</sequence>
<evidence type="ECO:0000256" key="2">
    <source>
        <dbReference type="ARBA" id="ARBA00022741"/>
    </source>
</evidence>
<dbReference type="Gene3D" id="1.25.40.340">
    <property type="match status" value="1"/>
</dbReference>
<dbReference type="PROSITE" id="PS51480">
    <property type="entry name" value="DHAL"/>
    <property type="match status" value="1"/>
</dbReference>
<dbReference type="RefSeq" id="WP_132503792.1">
    <property type="nucleotide sequence ID" value="NZ_SMKP01000003.1"/>
</dbReference>
<keyword evidence="1" id="KW-0808">Transferase</keyword>
<dbReference type="Gene3D" id="3.30.1180.20">
    <property type="entry name" value="Dihydroxyacetone kinase, domain 2"/>
    <property type="match status" value="1"/>
</dbReference>
<dbReference type="SMART" id="SM01120">
    <property type="entry name" value="Dak2"/>
    <property type="match status" value="1"/>
</dbReference>
<keyword evidence="2" id="KW-0547">Nucleotide-binding</keyword>
<dbReference type="PANTHER" id="PTHR28629">
    <property type="entry name" value="TRIOKINASE/FMN CYCLASE"/>
    <property type="match status" value="1"/>
</dbReference>
<feature type="domain" description="DhaL" evidence="6">
    <location>
        <begin position="373"/>
        <end position="576"/>
    </location>
</feature>